<dbReference type="AlphaFoldDB" id="A0A4S8M487"/>
<sequence>MVYQPMYTSLMTVFESMALHKLKPQAHSKLTLTSTPVIASSVGRLNARLPPIAAVYFCYLTHMTAVSSLVGCRCSFLELFHNVRSPSLHVDF</sequence>
<organism evidence="1 2">
    <name type="scientific">Dendrothele bispora (strain CBS 962.96)</name>
    <dbReference type="NCBI Taxonomy" id="1314807"/>
    <lineage>
        <taxon>Eukaryota</taxon>
        <taxon>Fungi</taxon>
        <taxon>Dikarya</taxon>
        <taxon>Basidiomycota</taxon>
        <taxon>Agaricomycotina</taxon>
        <taxon>Agaricomycetes</taxon>
        <taxon>Agaricomycetidae</taxon>
        <taxon>Agaricales</taxon>
        <taxon>Agaricales incertae sedis</taxon>
        <taxon>Dendrothele</taxon>
    </lineage>
</organism>
<keyword evidence="2" id="KW-1185">Reference proteome</keyword>
<protein>
    <submittedName>
        <fullName evidence="1">Uncharacterized protein</fullName>
    </submittedName>
</protein>
<accession>A0A4S8M487</accession>
<proteinExistence type="predicted"/>
<name>A0A4S8M487_DENBC</name>
<dbReference type="Proteomes" id="UP000297245">
    <property type="component" value="Unassembled WGS sequence"/>
</dbReference>
<reference evidence="1 2" key="1">
    <citation type="journal article" date="2019" name="Nat. Ecol. Evol.">
        <title>Megaphylogeny resolves global patterns of mushroom evolution.</title>
        <authorList>
            <person name="Varga T."/>
            <person name="Krizsan K."/>
            <person name="Foldi C."/>
            <person name="Dima B."/>
            <person name="Sanchez-Garcia M."/>
            <person name="Sanchez-Ramirez S."/>
            <person name="Szollosi G.J."/>
            <person name="Szarkandi J.G."/>
            <person name="Papp V."/>
            <person name="Albert L."/>
            <person name="Andreopoulos W."/>
            <person name="Angelini C."/>
            <person name="Antonin V."/>
            <person name="Barry K.W."/>
            <person name="Bougher N.L."/>
            <person name="Buchanan P."/>
            <person name="Buyck B."/>
            <person name="Bense V."/>
            <person name="Catcheside P."/>
            <person name="Chovatia M."/>
            <person name="Cooper J."/>
            <person name="Damon W."/>
            <person name="Desjardin D."/>
            <person name="Finy P."/>
            <person name="Geml J."/>
            <person name="Haridas S."/>
            <person name="Hughes K."/>
            <person name="Justo A."/>
            <person name="Karasinski D."/>
            <person name="Kautmanova I."/>
            <person name="Kiss B."/>
            <person name="Kocsube S."/>
            <person name="Kotiranta H."/>
            <person name="LaButti K.M."/>
            <person name="Lechner B.E."/>
            <person name="Liimatainen K."/>
            <person name="Lipzen A."/>
            <person name="Lukacs Z."/>
            <person name="Mihaltcheva S."/>
            <person name="Morgado L.N."/>
            <person name="Niskanen T."/>
            <person name="Noordeloos M.E."/>
            <person name="Ohm R.A."/>
            <person name="Ortiz-Santana B."/>
            <person name="Ovrebo C."/>
            <person name="Racz N."/>
            <person name="Riley R."/>
            <person name="Savchenko A."/>
            <person name="Shiryaev A."/>
            <person name="Soop K."/>
            <person name="Spirin V."/>
            <person name="Szebenyi C."/>
            <person name="Tomsovsky M."/>
            <person name="Tulloss R.E."/>
            <person name="Uehling J."/>
            <person name="Grigoriev I.V."/>
            <person name="Vagvolgyi C."/>
            <person name="Papp T."/>
            <person name="Martin F.M."/>
            <person name="Miettinen O."/>
            <person name="Hibbett D.S."/>
            <person name="Nagy L.G."/>
        </authorList>
    </citation>
    <scope>NUCLEOTIDE SEQUENCE [LARGE SCALE GENOMIC DNA]</scope>
    <source>
        <strain evidence="1 2">CBS 962.96</strain>
    </source>
</reference>
<evidence type="ECO:0000313" key="2">
    <source>
        <dbReference type="Proteomes" id="UP000297245"/>
    </source>
</evidence>
<gene>
    <name evidence="1" type="ORF">K435DRAFT_77831</name>
</gene>
<evidence type="ECO:0000313" key="1">
    <source>
        <dbReference type="EMBL" id="THU97009.1"/>
    </source>
</evidence>
<dbReference type="EMBL" id="ML179164">
    <property type="protein sequence ID" value="THU97009.1"/>
    <property type="molecule type" value="Genomic_DNA"/>
</dbReference>